<gene>
    <name evidence="2" type="ORF">AMSG_11919</name>
</gene>
<sequence length="742" mass="80477">MQFWQKIGTLRDGDCTLLLKGWFNDEEEFVLSLLLHSYAHDGLDAIMRAKKGEEVASLVRDLRALPVTNTVDPAAEIAAREPSNGIFARSITPAALARRARNSLNHLPAPGSNKADPIAVGNVIFPKRYPSADDLRLFNADLSLSRARVLAVAELRAQAADAYGFVLVDPPLQSSELKPVDITATFKNRKFTVDVSAEAGRHVLNGRAYLFRIYLGGDELGVWWLEPSEVKQAVAEIIHALRKDHEVGMEHLHAPFYACTSPHSGSAVSAVAPSVEELNHRLLVMRYTSRSSPRCPRSKVMNNALYNGNSVKVVRCDSIRRGANELLMIMSAGQSLLCEWCTAEESIALFHQIVLKRINEINTAHDVSSPPLKPDPAAFDRNNGRPGVVVVTDDALGACRVAPHIVTRFRVVWATDEPESVGIGWWSSTELKLGLARKSPPSDSASTSATPGHTRKRRRPASNMSAHVGLLVFVLASTLLLASTSTDAATVLVSTTSELTNAINNVAAGDTIQLAAGATFAYSGVTRLTCDADGTAANPITVQGLPGSTMTWTHSSNYVEGFVVTGKHWIFEDLDITGTCSNHNYCEHAFHVQGDADFFVMRRCVIKNFNAQIKSNIGGGQFPDDCLLEHNEFYNTGGRQTSAPVTPANIDGGERWIVRNNYFHDAWKDGGNTISYQTFMKSNGADGIYEGNLIACSVLHSGGVRIGMSFGGGGTSPDSVCGQGTCNPEHRRGIMRDNVIIN</sequence>
<keyword evidence="3" id="KW-1185">Reference proteome</keyword>
<evidence type="ECO:0000313" key="3">
    <source>
        <dbReference type="Proteomes" id="UP000054408"/>
    </source>
</evidence>
<dbReference type="Proteomes" id="UP000054408">
    <property type="component" value="Unassembled WGS sequence"/>
</dbReference>
<accession>A0A0L0DCU0</accession>
<proteinExistence type="predicted"/>
<dbReference type="EMBL" id="GL349459">
    <property type="protein sequence ID" value="KNC50139.1"/>
    <property type="molecule type" value="Genomic_DNA"/>
</dbReference>
<dbReference type="AlphaFoldDB" id="A0A0L0DCU0"/>
<evidence type="ECO:0000256" key="1">
    <source>
        <dbReference type="SAM" id="MobiDB-lite"/>
    </source>
</evidence>
<dbReference type="RefSeq" id="XP_013757312.1">
    <property type="nucleotide sequence ID" value="XM_013901858.1"/>
</dbReference>
<dbReference type="InterPro" id="IPR011050">
    <property type="entry name" value="Pectin_lyase_fold/virulence"/>
</dbReference>
<feature type="compositionally biased region" description="Low complexity" evidence="1">
    <location>
        <begin position="439"/>
        <end position="451"/>
    </location>
</feature>
<name>A0A0L0DCU0_THETB</name>
<organism evidence="2 3">
    <name type="scientific">Thecamonas trahens ATCC 50062</name>
    <dbReference type="NCBI Taxonomy" id="461836"/>
    <lineage>
        <taxon>Eukaryota</taxon>
        <taxon>Apusozoa</taxon>
        <taxon>Apusomonadida</taxon>
        <taxon>Apusomonadidae</taxon>
        <taxon>Thecamonas</taxon>
    </lineage>
</organism>
<evidence type="ECO:0000313" key="2">
    <source>
        <dbReference type="EMBL" id="KNC50139.1"/>
    </source>
</evidence>
<dbReference type="Gene3D" id="2.160.20.10">
    <property type="entry name" value="Single-stranded right-handed beta-helix, Pectin lyase-like"/>
    <property type="match status" value="1"/>
</dbReference>
<reference evidence="2 3" key="1">
    <citation type="submission" date="2010-05" db="EMBL/GenBank/DDBJ databases">
        <title>The Genome Sequence of Thecamonas trahens ATCC 50062.</title>
        <authorList>
            <consortium name="The Broad Institute Genome Sequencing Platform"/>
            <person name="Russ C."/>
            <person name="Cuomo C."/>
            <person name="Shea T."/>
            <person name="Young S.K."/>
            <person name="Zeng Q."/>
            <person name="Koehrsen M."/>
            <person name="Haas B."/>
            <person name="Borodovsky M."/>
            <person name="Guigo R."/>
            <person name="Alvarado L."/>
            <person name="Berlin A."/>
            <person name="Bochicchio J."/>
            <person name="Borenstein D."/>
            <person name="Chapman S."/>
            <person name="Chen Z."/>
            <person name="Freedman E."/>
            <person name="Gellesch M."/>
            <person name="Goldberg J."/>
            <person name="Griggs A."/>
            <person name="Gujja S."/>
            <person name="Heilman E."/>
            <person name="Heiman D."/>
            <person name="Hepburn T."/>
            <person name="Howarth C."/>
            <person name="Jen D."/>
            <person name="Larson L."/>
            <person name="Mehta T."/>
            <person name="Park D."/>
            <person name="Pearson M."/>
            <person name="Roberts A."/>
            <person name="Saif S."/>
            <person name="Shenoy N."/>
            <person name="Sisk P."/>
            <person name="Stolte C."/>
            <person name="Sykes S."/>
            <person name="Thomson T."/>
            <person name="Walk T."/>
            <person name="White J."/>
            <person name="Yandava C."/>
            <person name="Burger G."/>
            <person name="Gray M.W."/>
            <person name="Holland P.W.H."/>
            <person name="King N."/>
            <person name="Lang F.B.F."/>
            <person name="Roger A.J."/>
            <person name="Ruiz-Trillo I."/>
            <person name="Lander E."/>
            <person name="Nusbaum C."/>
        </authorList>
    </citation>
    <scope>NUCLEOTIDE SEQUENCE [LARGE SCALE GENOMIC DNA]</scope>
    <source>
        <strain evidence="2 3">ATCC 50062</strain>
    </source>
</reference>
<dbReference type="InterPro" id="IPR012334">
    <property type="entry name" value="Pectin_lyas_fold"/>
</dbReference>
<evidence type="ECO:0008006" key="4">
    <source>
        <dbReference type="Google" id="ProtNLM"/>
    </source>
</evidence>
<dbReference type="SUPFAM" id="SSF51126">
    <property type="entry name" value="Pectin lyase-like"/>
    <property type="match status" value="1"/>
</dbReference>
<dbReference type="GeneID" id="25569834"/>
<feature type="region of interest" description="Disordered" evidence="1">
    <location>
        <begin position="436"/>
        <end position="461"/>
    </location>
</feature>
<protein>
    <recommendedName>
        <fullName evidence="4">Right handed beta helix domain-containing protein</fullName>
    </recommendedName>
</protein>